<dbReference type="Gene3D" id="2.40.50.100">
    <property type="match status" value="1"/>
</dbReference>
<accession>A0A7U4DNW0</accession>
<dbReference type="EMBL" id="CP002364">
    <property type="protein sequence ID" value="ADW17491.1"/>
    <property type="molecule type" value="Genomic_DNA"/>
</dbReference>
<evidence type="ECO:0000259" key="2">
    <source>
        <dbReference type="Pfam" id="PF25876"/>
    </source>
</evidence>
<keyword evidence="1" id="KW-0175">Coiled coil</keyword>
<dbReference type="RefSeq" id="WP_015724033.1">
    <property type="nucleotide sequence ID" value="NC_014972.1"/>
</dbReference>
<sequence length="365" mass="39018">MNTAIKKGLAGLGGLLLIAAAVLAWNVLRPNGLAEGFAAGNGRIEAVEIDIAAKGAGRIKEILAGEGDFVTHGQILARMDTQQLEAQRREAEAQLQQTGYAVDTAKSQVAQRLSEKNAAQAVLAQRRAELEAARKRLERFEVLSRRGATSVQDLDDNRAKFLSGQAAVSAAEAQIAAAEAAVITAKSQLLGSQSAVQAVQATIERLQADIDDGVLKAPTAGRIQYRVAQPGEVLAGGGKVLNLLDLSDVYMTFFLPTEKAGKLGLGSEVRLVLDAAPQFVIPARISYVADVAQFTPKTVETASERQKLMFRVKARIDPELLKTYITHVKTGLPGMAYVRLDQSIDWPAHLRVNLPSLPQTTAAQP</sequence>
<organism evidence="3 4">
    <name type="scientific">Desulfobulbus propionicus (strain ATCC 33891 / DSM 2032 / VKM B-1956 / 1pr3)</name>
    <dbReference type="NCBI Taxonomy" id="577650"/>
    <lineage>
        <taxon>Bacteria</taxon>
        <taxon>Pseudomonadati</taxon>
        <taxon>Thermodesulfobacteriota</taxon>
        <taxon>Desulfobulbia</taxon>
        <taxon>Desulfobulbales</taxon>
        <taxon>Desulfobulbaceae</taxon>
        <taxon>Desulfobulbus</taxon>
    </lineage>
</organism>
<dbReference type="Gene3D" id="2.40.30.170">
    <property type="match status" value="1"/>
</dbReference>
<proteinExistence type="predicted"/>
<dbReference type="GO" id="GO:0005886">
    <property type="term" value="C:plasma membrane"/>
    <property type="evidence" value="ECO:0007669"/>
    <property type="project" value="TreeGrafter"/>
</dbReference>
<feature type="coiled-coil region" evidence="1">
    <location>
        <begin position="116"/>
        <end position="143"/>
    </location>
</feature>
<name>A0A7U4DNW0_DESPD</name>
<dbReference type="InterPro" id="IPR058624">
    <property type="entry name" value="MdtA-like_HH"/>
</dbReference>
<dbReference type="PANTHER" id="PTHR30438">
    <property type="entry name" value="36 KDA ANTIGEN-RELATED"/>
    <property type="match status" value="1"/>
</dbReference>
<gene>
    <name evidence="3" type="ordered locus">Despr_1327</name>
</gene>
<dbReference type="SUPFAM" id="SSF111369">
    <property type="entry name" value="HlyD-like secretion proteins"/>
    <property type="match status" value="3"/>
</dbReference>
<dbReference type="PANTHER" id="PTHR30438:SF2">
    <property type="entry name" value="MEMBRANE PROTEIN"/>
    <property type="match status" value="1"/>
</dbReference>
<dbReference type="FunFam" id="2.40.50.100:FF:000077">
    <property type="entry name" value="Glycoside hydrolase family 43"/>
    <property type="match status" value="1"/>
</dbReference>
<evidence type="ECO:0000313" key="3">
    <source>
        <dbReference type="EMBL" id="ADW17491.1"/>
    </source>
</evidence>
<dbReference type="KEGG" id="dpr:Despr_1327"/>
<dbReference type="AlphaFoldDB" id="A0A7U4DNW0"/>
<dbReference type="Pfam" id="PF25876">
    <property type="entry name" value="HH_MFP_RND"/>
    <property type="match status" value="1"/>
</dbReference>
<dbReference type="Proteomes" id="UP000006365">
    <property type="component" value="Chromosome"/>
</dbReference>
<keyword evidence="4" id="KW-1185">Reference proteome</keyword>
<feature type="domain" description="Multidrug resistance protein MdtA-like alpha-helical hairpin" evidence="2">
    <location>
        <begin position="117"/>
        <end position="189"/>
    </location>
</feature>
<evidence type="ECO:0000313" key="4">
    <source>
        <dbReference type="Proteomes" id="UP000006365"/>
    </source>
</evidence>
<protein>
    <submittedName>
        <fullName evidence="3">Secretion protein HlyD family protein</fullName>
    </submittedName>
</protein>
<dbReference type="Gene3D" id="1.10.287.470">
    <property type="entry name" value="Helix hairpin bin"/>
    <property type="match status" value="2"/>
</dbReference>
<evidence type="ECO:0000256" key="1">
    <source>
        <dbReference type="SAM" id="Coils"/>
    </source>
</evidence>
<reference evidence="3 4" key="1">
    <citation type="journal article" date="2011" name="Stand. Genomic Sci.">
        <title>Complete genome sequence of Desulfobulbus propionicus type strain (1pr3).</title>
        <authorList>
            <person name="Pagani I."/>
            <person name="Lapidus A."/>
            <person name="Nolan M."/>
            <person name="Lucas S."/>
            <person name="Hammon N."/>
            <person name="Deshpande S."/>
            <person name="Cheng J.F."/>
            <person name="Chertkov O."/>
            <person name="Davenport K."/>
            <person name="Tapia R."/>
            <person name="Han C."/>
            <person name="Goodwin L."/>
            <person name="Pitluck S."/>
            <person name="Liolios K."/>
            <person name="Mavromatis K."/>
            <person name="Ivanova N."/>
            <person name="Mikhailova N."/>
            <person name="Pati A."/>
            <person name="Chen A."/>
            <person name="Palaniappan K."/>
            <person name="Land M."/>
            <person name="Hauser L."/>
            <person name="Chang Y.J."/>
            <person name="Jeffries C.D."/>
            <person name="Detter J.C."/>
            <person name="Brambilla E."/>
            <person name="Kannan K.P."/>
            <person name="Djao O.D."/>
            <person name="Rohde M."/>
            <person name="Pukall R."/>
            <person name="Spring S."/>
            <person name="Goker M."/>
            <person name="Sikorski J."/>
            <person name="Woyke T."/>
            <person name="Bristow J."/>
            <person name="Eisen J.A."/>
            <person name="Markowitz V."/>
            <person name="Hugenholtz P."/>
            <person name="Kyrpides N.C."/>
            <person name="Klenk H.P."/>
        </authorList>
    </citation>
    <scope>NUCLEOTIDE SEQUENCE [LARGE SCALE GENOMIC DNA]</scope>
    <source>
        <strain evidence="4">ATCC 33891 / DSM 2032 / 1pr3</strain>
    </source>
</reference>